<gene>
    <name evidence="1" type="ORF">OG563_09470</name>
</gene>
<sequence length="162" mass="18209">MTTAASTDRIRFLRDWGGICVEESGHAVFAVLVGAQIVECFAKPDHGEVRIAEPHSQSAEIAYAGIFAREVFSYGKVPPLSQLREAFRNATSEDRAHFGPAPELPRRVERDIEYAWPKILELAGHLFRHGRADHADVERILGISDTRRLPLVVSMFKARCLW</sequence>
<reference evidence="1" key="1">
    <citation type="submission" date="2022-10" db="EMBL/GenBank/DDBJ databases">
        <title>The complete genomes of actinobacterial strains from the NBC collection.</title>
        <authorList>
            <person name="Joergensen T.S."/>
            <person name="Alvarez Arevalo M."/>
            <person name="Sterndorff E.B."/>
            <person name="Faurdal D."/>
            <person name="Vuksanovic O."/>
            <person name="Mourched A.-S."/>
            <person name="Charusanti P."/>
            <person name="Shaw S."/>
            <person name="Blin K."/>
            <person name="Weber T."/>
        </authorList>
    </citation>
    <scope>NUCLEOTIDE SEQUENCE</scope>
    <source>
        <strain evidence="1">NBC_01482</strain>
    </source>
</reference>
<dbReference type="EMBL" id="CP109441">
    <property type="protein sequence ID" value="WUV48399.1"/>
    <property type="molecule type" value="Genomic_DNA"/>
</dbReference>
<organism evidence="1 2">
    <name type="scientific">Nocardia vinacea</name>
    <dbReference type="NCBI Taxonomy" id="96468"/>
    <lineage>
        <taxon>Bacteria</taxon>
        <taxon>Bacillati</taxon>
        <taxon>Actinomycetota</taxon>
        <taxon>Actinomycetes</taxon>
        <taxon>Mycobacteriales</taxon>
        <taxon>Nocardiaceae</taxon>
        <taxon>Nocardia</taxon>
    </lineage>
</organism>
<name>A0ABZ1YYT2_9NOCA</name>
<dbReference type="Proteomes" id="UP001432062">
    <property type="component" value="Chromosome"/>
</dbReference>
<dbReference type="RefSeq" id="WP_329412740.1">
    <property type="nucleotide sequence ID" value="NZ_CP109441.1"/>
</dbReference>
<keyword evidence="2" id="KW-1185">Reference proteome</keyword>
<evidence type="ECO:0000313" key="2">
    <source>
        <dbReference type="Proteomes" id="UP001432062"/>
    </source>
</evidence>
<proteinExistence type="predicted"/>
<protein>
    <submittedName>
        <fullName evidence="1">Uncharacterized protein</fullName>
    </submittedName>
</protein>
<accession>A0ABZ1YYT2</accession>
<evidence type="ECO:0000313" key="1">
    <source>
        <dbReference type="EMBL" id="WUV48399.1"/>
    </source>
</evidence>